<feature type="region of interest" description="Disordered" evidence="8">
    <location>
        <begin position="225"/>
        <end position="251"/>
    </location>
</feature>
<dbReference type="AlphaFoldDB" id="A0A482XRS6"/>
<feature type="transmembrane region" description="Helical" evidence="7">
    <location>
        <begin position="100"/>
        <end position="118"/>
    </location>
</feature>
<dbReference type="OrthoDB" id="19102at2759"/>
<evidence type="ECO:0000256" key="6">
    <source>
        <dbReference type="ARBA" id="ARBA00023136"/>
    </source>
</evidence>
<dbReference type="SUPFAM" id="SSF144091">
    <property type="entry name" value="Rhomboid-like"/>
    <property type="match status" value="1"/>
</dbReference>
<dbReference type="Proteomes" id="UP000291343">
    <property type="component" value="Unassembled WGS sequence"/>
</dbReference>
<comment type="function">
    <text evidence="7">May be involved in the degradation of misfolded endoplasmic reticulum (ER) luminal proteins.</text>
</comment>
<comment type="similarity">
    <text evidence="2 7">Belongs to the derlin family.</text>
</comment>
<dbReference type="EMBL" id="QKKF02003639">
    <property type="protein sequence ID" value="RZF47631.1"/>
    <property type="molecule type" value="Genomic_DNA"/>
</dbReference>
<dbReference type="InterPro" id="IPR007599">
    <property type="entry name" value="DER1"/>
</dbReference>
<evidence type="ECO:0000256" key="5">
    <source>
        <dbReference type="ARBA" id="ARBA00022989"/>
    </source>
</evidence>
<evidence type="ECO:0000313" key="9">
    <source>
        <dbReference type="EMBL" id="RZF47631.1"/>
    </source>
</evidence>
<reference evidence="9 10" key="1">
    <citation type="journal article" date="2017" name="Gigascience">
        <title>Genome sequence of the small brown planthopper, Laodelphax striatellus.</title>
        <authorList>
            <person name="Zhu J."/>
            <person name="Jiang F."/>
            <person name="Wang X."/>
            <person name="Yang P."/>
            <person name="Bao Y."/>
            <person name="Zhao W."/>
            <person name="Wang W."/>
            <person name="Lu H."/>
            <person name="Wang Q."/>
            <person name="Cui N."/>
            <person name="Li J."/>
            <person name="Chen X."/>
            <person name="Luo L."/>
            <person name="Yu J."/>
            <person name="Kang L."/>
            <person name="Cui F."/>
        </authorList>
    </citation>
    <scope>NUCLEOTIDE SEQUENCE [LARGE SCALE GENOMIC DNA]</scope>
    <source>
        <strain evidence="9">Lst14</strain>
    </source>
</reference>
<dbReference type="SMR" id="A0A482XRS6"/>
<name>A0A482XRS6_LAOST</name>
<keyword evidence="6 7" id="KW-0472">Membrane</keyword>
<feature type="transmembrane region" description="Helical" evidence="7">
    <location>
        <begin position="56"/>
        <end position="80"/>
    </location>
</feature>
<accession>A0A482XRS6</accession>
<keyword evidence="10" id="KW-1185">Reference proteome</keyword>
<dbReference type="InParanoid" id="A0A482XRS6"/>
<feature type="transmembrane region" description="Helical" evidence="7">
    <location>
        <begin position="130"/>
        <end position="148"/>
    </location>
</feature>
<evidence type="ECO:0000313" key="10">
    <source>
        <dbReference type="Proteomes" id="UP000291343"/>
    </source>
</evidence>
<dbReference type="GO" id="GO:0006950">
    <property type="term" value="P:response to stress"/>
    <property type="evidence" value="ECO:0007669"/>
    <property type="project" value="UniProtKB-ARBA"/>
</dbReference>
<organism evidence="9 10">
    <name type="scientific">Laodelphax striatellus</name>
    <name type="common">Small brown planthopper</name>
    <name type="synonym">Delphax striatella</name>
    <dbReference type="NCBI Taxonomy" id="195883"/>
    <lineage>
        <taxon>Eukaryota</taxon>
        <taxon>Metazoa</taxon>
        <taxon>Ecdysozoa</taxon>
        <taxon>Arthropoda</taxon>
        <taxon>Hexapoda</taxon>
        <taxon>Insecta</taxon>
        <taxon>Pterygota</taxon>
        <taxon>Neoptera</taxon>
        <taxon>Paraneoptera</taxon>
        <taxon>Hemiptera</taxon>
        <taxon>Auchenorrhyncha</taxon>
        <taxon>Fulgoroidea</taxon>
        <taxon>Delphacidae</taxon>
        <taxon>Criomorphinae</taxon>
        <taxon>Laodelphax</taxon>
    </lineage>
</organism>
<sequence>MTDIGEWLKSLPIFTRYWLQLTVGLTLIARFGFVNYEHLVLAYEPFINKFQIWRPVTALFYYPLSPSTGFHFLINCYFLYNYSLRLERDVFGGRPADYLFMLLFNWICCVICCLFAQIPVMMDPMVMSILYIWCQLNPEVIVSFWFGSRFKATYLPWVLFGFNLVVSGGGILELFGIIVGHTYFFLMFKYPQEMGGPQLIKTPQFLYDWFPNQRTIQGFGVPTPRAPQAEPAAGDPRRHNWGRGQVLGERQ</sequence>
<protein>
    <recommendedName>
        <fullName evidence="7">Derlin</fullName>
    </recommendedName>
</protein>
<feature type="transmembrane region" description="Helical" evidence="7">
    <location>
        <begin position="17"/>
        <end position="36"/>
    </location>
</feature>
<comment type="caution">
    <text evidence="9">The sequence shown here is derived from an EMBL/GenBank/DDBJ whole genome shotgun (WGS) entry which is preliminary data.</text>
</comment>
<dbReference type="PANTHER" id="PTHR11009">
    <property type="entry name" value="DER1-LIKE PROTEIN, DERLIN"/>
    <property type="match status" value="1"/>
</dbReference>
<evidence type="ECO:0000256" key="3">
    <source>
        <dbReference type="ARBA" id="ARBA00022692"/>
    </source>
</evidence>
<evidence type="ECO:0000256" key="4">
    <source>
        <dbReference type="ARBA" id="ARBA00022824"/>
    </source>
</evidence>
<dbReference type="FunCoup" id="A0A482XRS6">
    <property type="interactions" value="1026"/>
</dbReference>
<evidence type="ECO:0000256" key="7">
    <source>
        <dbReference type="RuleBase" id="RU363059"/>
    </source>
</evidence>
<evidence type="ECO:0000256" key="8">
    <source>
        <dbReference type="SAM" id="MobiDB-lite"/>
    </source>
</evidence>
<evidence type="ECO:0000256" key="2">
    <source>
        <dbReference type="ARBA" id="ARBA00008917"/>
    </source>
</evidence>
<keyword evidence="5 7" id="KW-1133">Transmembrane helix</keyword>
<gene>
    <name evidence="9" type="ORF">LSTR_LSTR009515</name>
</gene>
<evidence type="ECO:0000256" key="1">
    <source>
        <dbReference type="ARBA" id="ARBA00004477"/>
    </source>
</evidence>
<keyword evidence="3 7" id="KW-0812">Transmembrane</keyword>
<dbReference type="STRING" id="195883.A0A482XRS6"/>
<keyword evidence="4 7" id="KW-0256">Endoplasmic reticulum</keyword>
<dbReference type="InterPro" id="IPR035952">
    <property type="entry name" value="Rhomboid-like_sf"/>
</dbReference>
<proteinExistence type="inferred from homology"/>
<dbReference type="Pfam" id="PF04511">
    <property type="entry name" value="DER1"/>
    <property type="match status" value="1"/>
</dbReference>
<comment type="subcellular location">
    <subcellularLocation>
        <location evidence="1 7">Endoplasmic reticulum membrane</location>
        <topology evidence="1 7">Multi-pass membrane protein</topology>
    </subcellularLocation>
</comment>
<feature type="transmembrane region" description="Helical" evidence="7">
    <location>
        <begin position="154"/>
        <end position="186"/>
    </location>
</feature>
<dbReference type="GO" id="GO:0005789">
    <property type="term" value="C:endoplasmic reticulum membrane"/>
    <property type="evidence" value="ECO:0007669"/>
    <property type="project" value="UniProtKB-SubCell"/>
</dbReference>